<dbReference type="EC" id="2.5.1.19" evidence="8"/>
<feature type="domain" description="Enolpyruvate transferase" evidence="9">
    <location>
        <begin position="17"/>
        <end position="436"/>
    </location>
</feature>
<comment type="pathway">
    <text evidence="1 8">Metabolic intermediate biosynthesis; chorismate biosynthesis; chorismate from D-erythrose 4-phosphate and phosphoenolpyruvate: step 6/7.</text>
</comment>
<evidence type="ECO:0000256" key="7">
    <source>
        <dbReference type="ARBA" id="ARBA00044633"/>
    </source>
</evidence>
<evidence type="ECO:0000256" key="6">
    <source>
        <dbReference type="ARBA" id="ARBA00023141"/>
    </source>
</evidence>
<evidence type="ECO:0000256" key="4">
    <source>
        <dbReference type="ARBA" id="ARBA00022605"/>
    </source>
</evidence>
<dbReference type="GO" id="GO:0008652">
    <property type="term" value="P:amino acid biosynthetic process"/>
    <property type="evidence" value="ECO:0007669"/>
    <property type="project" value="UniProtKB-KW"/>
</dbReference>
<organism evidence="10 11">
    <name type="scientific">Cryptobacterium curtum (strain ATCC 700683 / DSM 15641 / CCUG 43107 / 12-3)</name>
    <dbReference type="NCBI Taxonomy" id="469378"/>
    <lineage>
        <taxon>Bacteria</taxon>
        <taxon>Bacillati</taxon>
        <taxon>Actinomycetota</taxon>
        <taxon>Coriobacteriia</taxon>
        <taxon>Eggerthellales</taxon>
        <taxon>Eggerthellaceae</taxon>
        <taxon>Cryptobacterium</taxon>
    </lineage>
</organism>
<dbReference type="GO" id="GO:0009073">
    <property type="term" value="P:aromatic amino acid family biosynthetic process"/>
    <property type="evidence" value="ECO:0007669"/>
    <property type="project" value="UniProtKB-KW"/>
</dbReference>
<comment type="similarity">
    <text evidence="2 8">Belongs to the EPSP synthase family.</text>
</comment>
<comment type="catalytic activity">
    <reaction evidence="7">
        <text>3-phosphoshikimate + phosphoenolpyruvate = 5-O-(1-carboxyvinyl)-3-phosphoshikimate + phosphate</text>
        <dbReference type="Rhea" id="RHEA:21256"/>
        <dbReference type="ChEBI" id="CHEBI:43474"/>
        <dbReference type="ChEBI" id="CHEBI:57701"/>
        <dbReference type="ChEBI" id="CHEBI:58702"/>
        <dbReference type="ChEBI" id="CHEBI:145989"/>
        <dbReference type="EC" id="2.5.1.19"/>
    </reaction>
    <physiologicalReaction direction="left-to-right" evidence="7">
        <dbReference type="Rhea" id="RHEA:21257"/>
    </physiologicalReaction>
</comment>
<evidence type="ECO:0000313" key="11">
    <source>
        <dbReference type="Proteomes" id="UP000000954"/>
    </source>
</evidence>
<feature type="binding site" evidence="8">
    <location>
        <position position="28"/>
    </location>
    <ligand>
        <name>phosphoenolpyruvate</name>
        <dbReference type="ChEBI" id="CHEBI:58702"/>
    </ligand>
</feature>
<dbReference type="UniPathway" id="UPA00053">
    <property type="reaction ID" value="UER00089"/>
</dbReference>
<feature type="binding site" evidence="8">
    <location>
        <position position="358"/>
    </location>
    <ligand>
        <name>phosphoenolpyruvate</name>
        <dbReference type="ChEBI" id="CHEBI:58702"/>
    </ligand>
</feature>
<feature type="binding site" evidence="8">
    <location>
        <position position="33"/>
    </location>
    <ligand>
        <name>3-phosphoshikimate</name>
        <dbReference type="ChEBI" id="CHEBI:145989"/>
    </ligand>
</feature>
<feature type="binding site" evidence="8">
    <location>
        <position position="29"/>
    </location>
    <ligand>
        <name>3-phosphoshikimate</name>
        <dbReference type="ChEBI" id="CHEBI:145989"/>
    </ligand>
</feature>
<dbReference type="CDD" id="cd01556">
    <property type="entry name" value="EPSP_synthase"/>
    <property type="match status" value="1"/>
</dbReference>
<evidence type="ECO:0000256" key="5">
    <source>
        <dbReference type="ARBA" id="ARBA00022679"/>
    </source>
</evidence>
<keyword evidence="5 8" id="KW-0808">Transferase</keyword>
<dbReference type="FunFam" id="3.65.10.10:FF:000005">
    <property type="entry name" value="3-phosphoshikimate 1-carboxyvinyltransferase"/>
    <property type="match status" value="1"/>
</dbReference>
<keyword evidence="6 8" id="KW-0057">Aromatic amino acid biosynthesis</keyword>
<keyword evidence="4 8" id="KW-0028">Amino-acid biosynthesis</keyword>
<dbReference type="AlphaFoldDB" id="C7MNA4"/>
<feature type="binding site" evidence="8">
    <location>
        <position position="105"/>
    </location>
    <ligand>
        <name>phosphoenolpyruvate</name>
        <dbReference type="ChEBI" id="CHEBI:58702"/>
    </ligand>
</feature>
<proteinExistence type="inferred from homology"/>
<feature type="binding site" evidence="8">
    <location>
        <position position="327"/>
    </location>
    <ligand>
        <name>3-phosphoshikimate</name>
        <dbReference type="ChEBI" id="CHEBI:145989"/>
    </ligand>
</feature>
<dbReference type="GO" id="GO:0009423">
    <property type="term" value="P:chorismate biosynthetic process"/>
    <property type="evidence" value="ECO:0007669"/>
    <property type="project" value="UniProtKB-UniRule"/>
</dbReference>
<comment type="caution">
    <text evidence="8">Lacks conserved residue(s) required for the propagation of feature annotation.</text>
</comment>
<keyword evidence="11" id="KW-1185">Reference proteome</keyword>
<protein>
    <recommendedName>
        <fullName evidence="8">3-phosphoshikimate 1-carboxyvinyltransferase</fullName>
        <ecNumber evidence="8">2.5.1.19</ecNumber>
    </recommendedName>
    <alternativeName>
        <fullName evidence="8">5-enolpyruvylshikimate-3-phosphate synthase</fullName>
        <shortName evidence="8">EPSP synthase</shortName>
        <shortName evidence="8">EPSPS</shortName>
    </alternativeName>
</protein>
<evidence type="ECO:0000256" key="8">
    <source>
        <dbReference type="HAMAP-Rule" id="MF_00210"/>
    </source>
</evidence>
<feature type="binding site" evidence="8">
    <location>
        <position position="133"/>
    </location>
    <ligand>
        <name>phosphoenolpyruvate</name>
        <dbReference type="ChEBI" id="CHEBI:58702"/>
    </ligand>
</feature>
<name>C7MNA4_CRYCD</name>
<dbReference type="PANTHER" id="PTHR21090">
    <property type="entry name" value="AROM/DEHYDROQUINATE SYNTHASE"/>
    <property type="match status" value="1"/>
</dbReference>
<dbReference type="InterPro" id="IPR001986">
    <property type="entry name" value="Enolpyruvate_Tfrase_dom"/>
</dbReference>
<feature type="active site" description="Proton acceptor" evidence="8">
    <location>
        <position position="327"/>
    </location>
</feature>
<comment type="subunit">
    <text evidence="8">Monomer.</text>
</comment>
<dbReference type="PIRSF" id="PIRSF000505">
    <property type="entry name" value="EPSPS"/>
    <property type="match status" value="1"/>
</dbReference>
<evidence type="ECO:0000256" key="3">
    <source>
        <dbReference type="ARBA" id="ARBA00022490"/>
    </source>
</evidence>
<evidence type="ECO:0000256" key="1">
    <source>
        <dbReference type="ARBA" id="ARBA00004811"/>
    </source>
</evidence>
<feature type="binding site" evidence="8">
    <location>
        <position position="403"/>
    </location>
    <ligand>
        <name>phosphoenolpyruvate</name>
        <dbReference type="ChEBI" id="CHEBI:58702"/>
    </ligand>
</feature>
<evidence type="ECO:0000313" key="10">
    <source>
        <dbReference type="EMBL" id="ACU94394.1"/>
    </source>
</evidence>
<dbReference type="PANTHER" id="PTHR21090:SF5">
    <property type="entry name" value="PENTAFUNCTIONAL AROM POLYPEPTIDE"/>
    <property type="match status" value="1"/>
</dbReference>
<evidence type="ECO:0000259" key="9">
    <source>
        <dbReference type="Pfam" id="PF00275"/>
    </source>
</evidence>
<dbReference type="Proteomes" id="UP000000954">
    <property type="component" value="Chromosome"/>
</dbReference>
<dbReference type="STRING" id="469378.Ccur_06840"/>
<sequence length="443" mass="46526">MNAIAPDELVIEPLAGPLLGTTSVPGDKSISHRSVLFSAMAEGTSQVSGVLDSGDVRSSIAAVQQLGAQVALEKQVDGSLAGGITGWGSAGPTQPTRALDCGNSGTTARLLMGVLAPWDIAVTLDGDDSLRRRPMRRIYAPLMKMGVTFTPAGSEGLPVTEKGSRHLKALSYDSPMASAQLKTALLLAGLGAEGETRVCEPAASRNHTELMLPQFGVQTTAGERTASVIGPCQLTASEVHVPGDPSSAAFIVCAAVLARDSAVQIEGVSLNPARIGFTRTLERMGADVSITRTGMSGKEPYGIIEARWTEDLRGCEIPADKIASLVDEIPVLALVAAHAHGITVFRQVSELKVKESNRLAAVIEGLGRLGVDAWNEGDDLYIEGQPSLQYPCDLVFDSHHDHRLAMTWALVGLTGPNPVTVTGFDSVKISYPGFLASMEGLVR</sequence>
<dbReference type="PROSITE" id="PS00885">
    <property type="entry name" value="EPSP_SYNTHASE_2"/>
    <property type="match status" value="1"/>
</dbReference>
<feature type="binding site" evidence="8">
    <location>
        <position position="180"/>
    </location>
    <ligand>
        <name>3-phosphoshikimate</name>
        <dbReference type="ChEBI" id="CHEBI:145989"/>
    </ligand>
</feature>
<dbReference type="KEGG" id="ccu:Ccur_06840"/>
<dbReference type="HAMAP" id="MF_00210">
    <property type="entry name" value="EPSP_synth"/>
    <property type="match status" value="1"/>
</dbReference>
<dbReference type="InterPro" id="IPR006264">
    <property type="entry name" value="EPSP_synthase"/>
</dbReference>
<accession>C7MNA4</accession>
<dbReference type="Pfam" id="PF00275">
    <property type="entry name" value="EPSP_synthase"/>
    <property type="match status" value="1"/>
</dbReference>
<comment type="subcellular location">
    <subcellularLocation>
        <location evidence="8">Cytoplasm</location>
    </subcellularLocation>
</comment>
<feature type="binding site" evidence="8">
    <location>
        <position position="28"/>
    </location>
    <ligand>
        <name>3-phosphoshikimate</name>
        <dbReference type="ChEBI" id="CHEBI:145989"/>
    </ligand>
</feature>
<dbReference type="Gene3D" id="3.65.10.10">
    <property type="entry name" value="Enolpyruvate transferase domain"/>
    <property type="match status" value="2"/>
</dbReference>
<dbReference type="RefSeq" id="WP_012803082.1">
    <property type="nucleotide sequence ID" value="NC_013170.1"/>
</dbReference>
<reference evidence="10 11" key="1">
    <citation type="journal article" date="2009" name="Stand. Genomic Sci.">
        <title>Complete genome sequence of Cryptobacterium curtum type strain (12-3).</title>
        <authorList>
            <person name="Mavrommatis K."/>
            <person name="Pukall R."/>
            <person name="Rohde C."/>
            <person name="Chen F."/>
            <person name="Sims D."/>
            <person name="Brettin T."/>
            <person name="Kuske C."/>
            <person name="Detter J.C."/>
            <person name="Han C."/>
            <person name="Lapidus A."/>
            <person name="Copeland A."/>
            <person name="Glavina Del Rio T."/>
            <person name="Nolan M."/>
            <person name="Lucas S."/>
            <person name="Tice H."/>
            <person name="Cheng J.F."/>
            <person name="Bruce D."/>
            <person name="Goodwin L."/>
            <person name="Pitluck S."/>
            <person name="Ovchinnikova G."/>
            <person name="Pati A."/>
            <person name="Ivanova N."/>
            <person name="Chen A."/>
            <person name="Palaniappan K."/>
            <person name="Chain P."/>
            <person name="D'haeseleer P."/>
            <person name="Goker M."/>
            <person name="Bristow J."/>
            <person name="Eisen J.A."/>
            <person name="Markowitz V."/>
            <person name="Hugenholtz P."/>
            <person name="Rohde M."/>
            <person name="Klenk H.P."/>
            <person name="Kyrpides N.C."/>
        </authorList>
    </citation>
    <scope>NUCLEOTIDE SEQUENCE [LARGE SCALE GENOMIC DNA]</scope>
    <source>
        <strain evidence="11">ATCC 700683 / DSM 15641 / 12-3</strain>
    </source>
</reference>
<dbReference type="InterPro" id="IPR023193">
    <property type="entry name" value="EPSP_synthase_CS"/>
</dbReference>
<evidence type="ECO:0000256" key="2">
    <source>
        <dbReference type="ARBA" id="ARBA00009948"/>
    </source>
</evidence>
<dbReference type="eggNOG" id="COG0128">
    <property type="taxonomic scope" value="Bacteria"/>
</dbReference>
<dbReference type="HOGENOM" id="CLU_024321_0_1_11"/>
<gene>
    <name evidence="8" type="primary">aroA</name>
    <name evidence="10" type="ordered locus">Ccur_06840</name>
</gene>
<dbReference type="EMBL" id="CP001682">
    <property type="protein sequence ID" value="ACU94394.1"/>
    <property type="molecule type" value="Genomic_DNA"/>
</dbReference>
<feature type="binding site" evidence="8">
    <location>
        <position position="178"/>
    </location>
    <ligand>
        <name>3-phosphoshikimate</name>
        <dbReference type="ChEBI" id="CHEBI:145989"/>
    </ligand>
</feature>
<dbReference type="GO" id="GO:0005737">
    <property type="term" value="C:cytoplasm"/>
    <property type="evidence" value="ECO:0007669"/>
    <property type="project" value="UniProtKB-SubCell"/>
</dbReference>
<dbReference type="PROSITE" id="PS00104">
    <property type="entry name" value="EPSP_SYNTHASE_1"/>
    <property type="match status" value="1"/>
</dbReference>
<feature type="binding site" evidence="8">
    <location>
        <position position="180"/>
    </location>
    <ligand>
        <name>phosphoenolpyruvate</name>
        <dbReference type="ChEBI" id="CHEBI:58702"/>
    </ligand>
</feature>
<comment type="function">
    <text evidence="8">Catalyzes the transfer of the enolpyruvyl moiety of phosphoenolpyruvate (PEP) to the 5-hydroxyl of shikimate-3-phosphate (S3P) to produce enolpyruvyl shikimate-3-phosphate and inorganic phosphate.</text>
</comment>
<dbReference type="NCBIfam" id="TIGR01356">
    <property type="entry name" value="aroA"/>
    <property type="match status" value="1"/>
</dbReference>
<dbReference type="GO" id="GO:0003866">
    <property type="term" value="F:3-phosphoshikimate 1-carboxyvinyltransferase activity"/>
    <property type="evidence" value="ECO:0007669"/>
    <property type="project" value="UniProtKB-UniRule"/>
</dbReference>
<dbReference type="OrthoDB" id="9809920at2"/>
<dbReference type="InterPro" id="IPR036968">
    <property type="entry name" value="Enolpyruvate_Tfrase_sf"/>
</dbReference>
<dbReference type="InterPro" id="IPR013792">
    <property type="entry name" value="RNA3'P_cycl/enolpyr_Trfase_a/b"/>
</dbReference>
<dbReference type="SUPFAM" id="SSF55205">
    <property type="entry name" value="EPT/RTPC-like"/>
    <property type="match status" value="1"/>
</dbReference>
<feature type="binding site" evidence="8">
    <location>
        <position position="354"/>
    </location>
    <ligand>
        <name>3-phosphoshikimate</name>
        <dbReference type="ChEBI" id="CHEBI:145989"/>
    </ligand>
</feature>
<keyword evidence="3 8" id="KW-0963">Cytoplasm</keyword>